<keyword evidence="2" id="KW-1133">Transmembrane helix</keyword>
<evidence type="ECO:0000256" key="1">
    <source>
        <dbReference type="SAM" id="MobiDB-lite"/>
    </source>
</evidence>
<evidence type="ECO:0000313" key="4">
    <source>
        <dbReference type="Proteomes" id="UP001642540"/>
    </source>
</evidence>
<keyword evidence="4" id="KW-1185">Reference proteome</keyword>
<sequence>MTTTKVRRQEQEESGKEHAASSSTHSEGEGTKTEDDLSPFEQAFKNLTTPDQLVPIINDLTLITLIILHLPAIVPTILIPLAFFGVGALLIPFVRINYFINHKDDDEDGRQLTMGWLENILSYVTDKMW</sequence>
<keyword evidence="2" id="KW-0472">Membrane</keyword>
<organism evidence="3 4">
    <name type="scientific">Orchesella dallaii</name>
    <dbReference type="NCBI Taxonomy" id="48710"/>
    <lineage>
        <taxon>Eukaryota</taxon>
        <taxon>Metazoa</taxon>
        <taxon>Ecdysozoa</taxon>
        <taxon>Arthropoda</taxon>
        <taxon>Hexapoda</taxon>
        <taxon>Collembola</taxon>
        <taxon>Entomobryomorpha</taxon>
        <taxon>Entomobryoidea</taxon>
        <taxon>Orchesellidae</taxon>
        <taxon>Orchesellinae</taxon>
        <taxon>Orchesella</taxon>
    </lineage>
</organism>
<feature type="transmembrane region" description="Helical" evidence="2">
    <location>
        <begin position="77"/>
        <end position="100"/>
    </location>
</feature>
<feature type="transmembrane region" description="Helical" evidence="2">
    <location>
        <begin position="53"/>
        <end position="71"/>
    </location>
</feature>
<name>A0ABP1S259_9HEXA</name>
<evidence type="ECO:0000313" key="3">
    <source>
        <dbReference type="EMBL" id="CAL8141217.1"/>
    </source>
</evidence>
<protein>
    <submittedName>
        <fullName evidence="3">Uncharacterized protein</fullName>
    </submittedName>
</protein>
<accession>A0ABP1S259</accession>
<gene>
    <name evidence="3" type="ORF">ODALV1_LOCUS28624</name>
</gene>
<dbReference type="EMBL" id="CAXLJM020000146">
    <property type="protein sequence ID" value="CAL8141217.1"/>
    <property type="molecule type" value="Genomic_DNA"/>
</dbReference>
<feature type="region of interest" description="Disordered" evidence="1">
    <location>
        <begin position="1"/>
        <end position="39"/>
    </location>
</feature>
<feature type="compositionally biased region" description="Basic and acidic residues" evidence="1">
    <location>
        <begin position="7"/>
        <end position="19"/>
    </location>
</feature>
<comment type="caution">
    <text evidence="3">The sequence shown here is derived from an EMBL/GenBank/DDBJ whole genome shotgun (WGS) entry which is preliminary data.</text>
</comment>
<dbReference type="Proteomes" id="UP001642540">
    <property type="component" value="Unassembled WGS sequence"/>
</dbReference>
<keyword evidence="2" id="KW-0812">Transmembrane</keyword>
<feature type="compositionally biased region" description="Basic and acidic residues" evidence="1">
    <location>
        <begin position="26"/>
        <end position="35"/>
    </location>
</feature>
<reference evidence="3 4" key="1">
    <citation type="submission" date="2024-08" db="EMBL/GenBank/DDBJ databases">
        <authorList>
            <person name="Cucini C."/>
            <person name="Frati F."/>
        </authorList>
    </citation>
    <scope>NUCLEOTIDE SEQUENCE [LARGE SCALE GENOMIC DNA]</scope>
</reference>
<proteinExistence type="predicted"/>
<evidence type="ECO:0000256" key="2">
    <source>
        <dbReference type="SAM" id="Phobius"/>
    </source>
</evidence>